<comment type="caution">
    <text evidence="7">The sequence shown here is derived from an EMBL/GenBank/DDBJ whole genome shotgun (WGS) entry which is preliminary data.</text>
</comment>
<dbReference type="EMBL" id="DVNJ01000028">
    <property type="protein sequence ID" value="HIU63086.1"/>
    <property type="molecule type" value="Genomic_DNA"/>
</dbReference>
<dbReference type="SUPFAM" id="SSF51283">
    <property type="entry name" value="dUTPase-like"/>
    <property type="match status" value="1"/>
</dbReference>
<dbReference type="CDD" id="cd07557">
    <property type="entry name" value="trimeric_dUTPase"/>
    <property type="match status" value="1"/>
</dbReference>
<comment type="similarity">
    <text evidence="1">Belongs to the dUTPase family.</text>
</comment>
<evidence type="ECO:0000256" key="2">
    <source>
        <dbReference type="ARBA" id="ARBA00012379"/>
    </source>
</evidence>
<evidence type="ECO:0000256" key="3">
    <source>
        <dbReference type="ARBA" id="ARBA00022801"/>
    </source>
</evidence>
<dbReference type="NCBIfam" id="NF001862">
    <property type="entry name" value="PRK00601.1"/>
    <property type="match status" value="1"/>
</dbReference>
<evidence type="ECO:0000256" key="5">
    <source>
        <dbReference type="ARBA" id="ARBA00047686"/>
    </source>
</evidence>
<dbReference type="Proteomes" id="UP000824145">
    <property type="component" value="Unassembled WGS sequence"/>
</dbReference>
<gene>
    <name evidence="7" type="primary">dut</name>
    <name evidence="7" type="ORF">IAB07_04920</name>
</gene>
<evidence type="ECO:0000256" key="1">
    <source>
        <dbReference type="ARBA" id="ARBA00006581"/>
    </source>
</evidence>
<dbReference type="InterPro" id="IPR033704">
    <property type="entry name" value="dUTPase_trimeric"/>
</dbReference>
<dbReference type="GO" id="GO:0006226">
    <property type="term" value="P:dUMP biosynthetic process"/>
    <property type="evidence" value="ECO:0007669"/>
    <property type="project" value="InterPro"/>
</dbReference>
<organism evidence="7 8">
    <name type="scientific">Candidatus Caccalectryoclostridium excrementigallinarum</name>
    <dbReference type="NCBI Taxonomy" id="2840710"/>
    <lineage>
        <taxon>Bacteria</taxon>
        <taxon>Bacillati</taxon>
        <taxon>Bacillota</taxon>
        <taxon>Clostridia</taxon>
        <taxon>Christensenellales</taxon>
        <taxon>Christensenellaceae</taxon>
        <taxon>Christensenellaceae incertae sedis</taxon>
        <taxon>Candidatus Caccalectryoclostridium</taxon>
    </lineage>
</organism>
<evidence type="ECO:0000256" key="4">
    <source>
        <dbReference type="ARBA" id="ARBA00023080"/>
    </source>
</evidence>
<evidence type="ECO:0000259" key="6">
    <source>
        <dbReference type="Pfam" id="PF00692"/>
    </source>
</evidence>
<evidence type="ECO:0000313" key="8">
    <source>
        <dbReference type="Proteomes" id="UP000824145"/>
    </source>
</evidence>
<dbReference type="InterPro" id="IPR036157">
    <property type="entry name" value="dUTPase-like_sf"/>
</dbReference>
<dbReference type="PANTHER" id="PTHR11241:SF0">
    <property type="entry name" value="DEOXYURIDINE 5'-TRIPHOSPHATE NUCLEOTIDOHYDROLASE"/>
    <property type="match status" value="1"/>
</dbReference>
<accession>A0A9D1MMM0</accession>
<feature type="domain" description="dUTPase-like" evidence="6">
    <location>
        <begin position="15"/>
        <end position="147"/>
    </location>
</feature>
<dbReference type="EC" id="3.6.1.23" evidence="2"/>
<proteinExistence type="inferred from homology"/>
<dbReference type="PANTHER" id="PTHR11241">
    <property type="entry name" value="DEOXYURIDINE 5'-TRIPHOSPHATE NUCLEOTIDOHYDROLASE"/>
    <property type="match status" value="1"/>
</dbReference>
<dbReference type="GO" id="GO:0000287">
    <property type="term" value="F:magnesium ion binding"/>
    <property type="evidence" value="ECO:0007669"/>
    <property type="project" value="InterPro"/>
</dbReference>
<sequence length="148" mass="16061">MQHCFLKVKKLDERAKLPAYGSEFAAAADLFCLTDEEEILIAPEMTEFIHTGIAMEIPEGCVGLIYARSGLGAKQGLAPANKVGVIDSDYRGEIIVALHNHSGEDRRIYNGDRIAQIIITPYIRADFTQADSLSDTKRGDGGFGSTGN</sequence>
<reference evidence="7" key="2">
    <citation type="journal article" date="2021" name="PeerJ">
        <title>Extensive microbial diversity within the chicken gut microbiome revealed by metagenomics and culture.</title>
        <authorList>
            <person name="Gilroy R."/>
            <person name="Ravi A."/>
            <person name="Getino M."/>
            <person name="Pursley I."/>
            <person name="Horton D.L."/>
            <person name="Alikhan N.F."/>
            <person name="Baker D."/>
            <person name="Gharbi K."/>
            <person name="Hall N."/>
            <person name="Watson M."/>
            <person name="Adriaenssens E.M."/>
            <person name="Foster-Nyarko E."/>
            <person name="Jarju S."/>
            <person name="Secka A."/>
            <person name="Antonio M."/>
            <person name="Oren A."/>
            <person name="Chaudhuri R.R."/>
            <person name="La Ragione R."/>
            <person name="Hildebrand F."/>
            <person name="Pallen M.J."/>
        </authorList>
    </citation>
    <scope>NUCLEOTIDE SEQUENCE</scope>
    <source>
        <strain evidence="7">9366</strain>
    </source>
</reference>
<dbReference type="GO" id="GO:0004170">
    <property type="term" value="F:dUTP diphosphatase activity"/>
    <property type="evidence" value="ECO:0007669"/>
    <property type="project" value="UniProtKB-EC"/>
</dbReference>
<protein>
    <recommendedName>
        <fullName evidence="2">dUTP diphosphatase</fullName>
        <ecNumber evidence="2">3.6.1.23</ecNumber>
    </recommendedName>
</protein>
<dbReference type="InterPro" id="IPR029054">
    <property type="entry name" value="dUTPase-like"/>
</dbReference>
<reference evidence="7" key="1">
    <citation type="submission" date="2020-10" db="EMBL/GenBank/DDBJ databases">
        <authorList>
            <person name="Gilroy R."/>
        </authorList>
    </citation>
    <scope>NUCLEOTIDE SEQUENCE</scope>
    <source>
        <strain evidence="7">9366</strain>
    </source>
</reference>
<dbReference type="AlphaFoldDB" id="A0A9D1MMM0"/>
<keyword evidence="3 7" id="KW-0378">Hydrolase</keyword>
<dbReference type="GO" id="GO:0046081">
    <property type="term" value="P:dUTP catabolic process"/>
    <property type="evidence" value="ECO:0007669"/>
    <property type="project" value="InterPro"/>
</dbReference>
<dbReference type="InterPro" id="IPR008181">
    <property type="entry name" value="dUTPase"/>
</dbReference>
<dbReference type="Gene3D" id="2.70.40.10">
    <property type="match status" value="1"/>
</dbReference>
<keyword evidence="4" id="KW-0546">Nucleotide metabolism</keyword>
<name>A0A9D1MMM0_9FIRM</name>
<comment type="catalytic activity">
    <reaction evidence="5">
        <text>dUTP + H2O = dUMP + diphosphate + H(+)</text>
        <dbReference type="Rhea" id="RHEA:10248"/>
        <dbReference type="ChEBI" id="CHEBI:15377"/>
        <dbReference type="ChEBI" id="CHEBI:15378"/>
        <dbReference type="ChEBI" id="CHEBI:33019"/>
        <dbReference type="ChEBI" id="CHEBI:61555"/>
        <dbReference type="ChEBI" id="CHEBI:246422"/>
        <dbReference type="EC" id="3.6.1.23"/>
    </reaction>
</comment>
<dbReference type="Pfam" id="PF00692">
    <property type="entry name" value="dUTPase"/>
    <property type="match status" value="1"/>
</dbReference>
<dbReference type="NCBIfam" id="TIGR00576">
    <property type="entry name" value="dut"/>
    <property type="match status" value="1"/>
</dbReference>
<evidence type="ECO:0000313" key="7">
    <source>
        <dbReference type="EMBL" id="HIU63086.1"/>
    </source>
</evidence>